<protein>
    <submittedName>
        <fullName evidence="6">Oxidoreductase-like protein</fullName>
    </submittedName>
</protein>
<dbReference type="GO" id="GO:0005737">
    <property type="term" value="C:cytoplasm"/>
    <property type="evidence" value="ECO:0007669"/>
    <property type="project" value="TreeGrafter"/>
</dbReference>
<dbReference type="PANTHER" id="PTHR43735:SF3">
    <property type="entry name" value="FERROPTOSIS SUPPRESSOR PROTEIN 1"/>
    <property type="match status" value="1"/>
</dbReference>
<evidence type="ECO:0000313" key="6">
    <source>
        <dbReference type="EMBL" id="EGZ19429.1"/>
    </source>
</evidence>
<dbReference type="PANTHER" id="PTHR43735">
    <property type="entry name" value="APOPTOSIS-INDUCING FACTOR 1"/>
    <property type="match status" value="1"/>
</dbReference>
<evidence type="ECO:0000259" key="5">
    <source>
        <dbReference type="Pfam" id="PF07992"/>
    </source>
</evidence>
<dbReference type="GO" id="GO:0050660">
    <property type="term" value="F:flavin adenine dinucleotide binding"/>
    <property type="evidence" value="ECO:0007669"/>
    <property type="project" value="TreeGrafter"/>
</dbReference>
<dbReference type="Gene3D" id="3.50.50.100">
    <property type="match status" value="1"/>
</dbReference>
<dbReference type="GeneID" id="20638362"/>
<keyword evidence="4" id="KW-0560">Oxidoreductase</keyword>
<evidence type="ECO:0000256" key="1">
    <source>
        <dbReference type="ARBA" id="ARBA00006442"/>
    </source>
</evidence>
<reference evidence="6 7" key="1">
    <citation type="journal article" date="2006" name="Science">
        <title>Phytophthora genome sequences uncover evolutionary origins and mechanisms of pathogenesis.</title>
        <authorList>
            <person name="Tyler B.M."/>
            <person name="Tripathy S."/>
            <person name="Zhang X."/>
            <person name="Dehal P."/>
            <person name="Jiang R.H."/>
            <person name="Aerts A."/>
            <person name="Arredondo F.D."/>
            <person name="Baxter L."/>
            <person name="Bensasson D."/>
            <person name="Beynon J.L."/>
            <person name="Chapman J."/>
            <person name="Damasceno C.M."/>
            <person name="Dorrance A.E."/>
            <person name="Dou D."/>
            <person name="Dickerman A.W."/>
            <person name="Dubchak I.L."/>
            <person name="Garbelotto M."/>
            <person name="Gijzen M."/>
            <person name="Gordon S.G."/>
            <person name="Govers F."/>
            <person name="Grunwald N.J."/>
            <person name="Huang W."/>
            <person name="Ivors K.L."/>
            <person name="Jones R.W."/>
            <person name="Kamoun S."/>
            <person name="Krampis K."/>
            <person name="Lamour K.H."/>
            <person name="Lee M.K."/>
            <person name="McDonald W.H."/>
            <person name="Medina M."/>
            <person name="Meijer H.J."/>
            <person name="Nordberg E.K."/>
            <person name="Maclean D.J."/>
            <person name="Ospina-Giraldo M.D."/>
            <person name="Morris P.F."/>
            <person name="Phuntumart V."/>
            <person name="Putnam N.H."/>
            <person name="Rash S."/>
            <person name="Rose J.K."/>
            <person name="Sakihama Y."/>
            <person name="Salamov A.A."/>
            <person name="Savidor A."/>
            <person name="Scheuring C.F."/>
            <person name="Smith B.M."/>
            <person name="Sobral B.W."/>
            <person name="Terry A."/>
            <person name="Torto-Alalibo T.A."/>
            <person name="Win J."/>
            <person name="Xu Z."/>
            <person name="Zhang H."/>
            <person name="Grigoriev I.V."/>
            <person name="Rokhsar D.S."/>
            <person name="Boore J.L."/>
        </authorList>
    </citation>
    <scope>NUCLEOTIDE SEQUENCE [LARGE SCALE GENOMIC DNA]</scope>
    <source>
        <strain evidence="6 7">P6497</strain>
    </source>
</reference>
<dbReference type="SMR" id="G4Z4C3"/>
<gene>
    <name evidence="6" type="ORF">PHYSODRAFT_253330</name>
</gene>
<dbReference type="InterPro" id="IPR023753">
    <property type="entry name" value="FAD/NAD-binding_dom"/>
</dbReference>
<keyword evidence="3" id="KW-0274">FAD</keyword>
<evidence type="ECO:0000256" key="4">
    <source>
        <dbReference type="ARBA" id="ARBA00023002"/>
    </source>
</evidence>
<evidence type="ECO:0000313" key="7">
    <source>
        <dbReference type="Proteomes" id="UP000002640"/>
    </source>
</evidence>
<feature type="domain" description="FAD/NAD(P)-binding" evidence="5">
    <location>
        <begin position="5"/>
        <end position="207"/>
    </location>
</feature>
<dbReference type="KEGG" id="psoj:PHYSODRAFT_253330"/>
<sequence length="290" mass="31471">MLCLRFDYLVLAMGSSYSVPIKPNSQDFARSATEAKLREVRGHIERANSIVVVGGGSVGCEVAAEIKVRHPSKTVTIIDANLRLISSSNLRDKFYDKLNASLAQLGVKVILGERLTERLTGNGFERRTLQTIQGTTIEANIQLLCGGFHPVADLVQDMDPSLVTGRGKVKVNTQLQLEGVRYANIFALGDVCNHPTPKMAFIAGEQGKFLAGELTAVIRKKQPVFANPFVGATTEMMVLPLGPSGGVLQLPMFGGVVLGDWFTKTIKSKDFFAGQIWTSDGRHATLRPIT</sequence>
<dbReference type="EMBL" id="JH159153">
    <property type="protein sequence ID" value="EGZ19429.1"/>
    <property type="molecule type" value="Genomic_DNA"/>
</dbReference>
<keyword evidence="2" id="KW-0285">Flavoprotein</keyword>
<evidence type="ECO:0000256" key="2">
    <source>
        <dbReference type="ARBA" id="ARBA00022630"/>
    </source>
</evidence>
<dbReference type="AlphaFoldDB" id="G4Z4C3"/>
<dbReference type="InterPro" id="IPR036188">
    <property type="entry name" value="FAD/NAD-bd_sf"/>
</dbReference>
<dbReference type="Proteomes" id="UP000002640">
    <property type="component" value="Unassembled WGS sequence"/>
</dbReference>
<organism evidence="6 7">
    <name type="scientific">Phytophthora sojae (strain P6497)</name>
    <name type="common">Soybean stem and root rot agent</name>
    <name type="synonym">Phytophthora megasperma f. sp. glycines</name>
    <dbReference type="NCBI Taxonomy" id="1094619"/>
    <lineage>
        <taxon>Eukaryota</taxon>
        <taxon>Sar</taxon>
        <taxon>Stramenopiles</taxon>
        <taxon>Oomycota</taxon>
        <taxon>Peronosporomycetes</taxon>
        <taxon>Peronosporales</taxon>
        <taxon>Peronosporaceae</taxon>
        <taxon>Phytophthora</taxon>
    </lineage>
</organism>
<name>G4Z4C3_PHYSP</name>
<dbReference type="GO" id="GO:0004174">
    <property type="term" value="F:electron-transferring-flavoprotein dehydrogenase activity"/>
    <property type="evidence" value="ECO:0007669"/>
    <property type="project" value="TreeGrafter"/>
</dbReference>
<comment type="similarity">
    <text evidence="1">Belongs to the FAD-dependent oxidoreductase family.</text>
</comment>
<dbReference type="SUPFAM" id="SSF51905">
    <property type="entry name" value="FAD/NAD(P)-binding domain"/>
    <property type="match status" value="1"/>
</dbReference>
<dbReference type="STRING" id="1094619.G4Z4C3"/>
<proteinExistence type="inferred from homology"/>
<evidence type="ECO:0000256" key="3">
    <source>
        <dbReference type="ARBA" id="ARBA00022827"/>
    </source>
</evidence>
<keyword evidence="7" id="KW-1185">Reference proteome</keyword>
<dbReference type="InParanoid" id="G4Z4C3"/>
<dbReference type="OMA" id="VDANFTN"/>
<dbReference type="RefSeq" id="XP_009522146.1">
    <property type="nucleotide sequence ID" value="XM_009523851.1"/>
</dbReference>
<dbReference type="Pfam" id="PF07992">
    <property type="entry name" value="Pyr_redox_2"/>
    <property type="match status" value="1"/>
</dbReference>
<accession>G4Z4C3</accession>